<reference evidence="2" key="2">
    <citation type="submission" date="2021-04" db="EMBL/GenBank/DDBJ databases">
        <authorList>
            <person name="Gilroy R."/>
        </authorList>
    </citation>
    <scope>NUCLEOTIDE SEQUENCE</scope>
    <source>
        <strain evidence="2">USAMLcec2-132</strain>
    </source>
</reference>
<protein>
    <submittedName>
        <fullName evidence="2">Uncharacterized protein</fullName>
    </submittedName>
</protein>
<dbReference type="AlphaFoldDB" id="A0A9D2NET2"/>
<proteinExistence type="predicted"/>
<organism evidence="2 3">
    <name type="scientific">Candidatus Eisenbergiella merdavium</name>
    <dbReference type="NCBI Taxonomy" id="2838551"/>
    <lineage>
        <taxon>Bacteria</taxon>
        <taxon>Bacillati</taxon>
        <taxon>Bacillota</taxon>
        <taxon>Clostridia</taxon>
        <taxon>Lachnospirales</taxon>
        <taxon>Lachnospiraceae</taxon>
        <taxon>Eisenbergiella</taxon>
    </lineage>
</organism>
<dbReference type="Proteomes" id="UP000823891">
    <property type="component" value="Unassembled WGS sequence"/>
</dbReference>
<feature type="compositionally biased region" description="Acidic residues" evidence="1">
    <location>
        <begin position="97"/>
        <end position="110"/>
    </location>
</feature>
<comment type="caution">
    <text evidence="2">The sequence shown here is derived from an EMBL/GenBank/DDBJ whole genome shotgun (WGS) entry which is preliminary data.</text>
</comment>
<gene>
    <name evidence="2" type="ORF">H9761_03085</name>
</gene>
<evidence type="ECO:0000313" key="3">
    <source>
        <dbReference type="Proteomes" id="UP000823891"/>
    </source>
</evidence>
<accession>A0A9D2NET2</accession>
<feature type="region of interest" description="Disordered" evidence="1">
    <location>
        <begin position="86"/>
        <end position="131"/>
    </location>
</feature>
<sequence>MKTGKITAKLRDAVPVCLMVNGKEVKRYKNIELPDELKEVEMTDFHFNVHMDGQITFEIHYEEGTLPEVFPEAHTRVSRMAKAASQESAEVMAVETTEPETEAAPEDNPQDGEIPAKAPSRPATEGNEPEGIKAAYNVTGVRRKQLMTAVGDFIGTKPEYLRAPTYAFADSHPPV</sequence>
<dbReference type="EMBL" id="DWWS01000013">
    <property type="protein sequence ID" value="HJC22675.1"/>
    <property type="molecule type" value="Genomic_DNA"/>
</dbReference>
<reference evidence="2" key="1">
    <citation type="journal article" date="2021" name="PeerJ">
        <title>Extensive microbial diversity within the chicken gut microbiome revealed by metagenomics and culture.</title>
        <authorList>
            <person name="Gilroy R."/>
            <person name="Ravi A."/>
            <person name="Getino M."/>
            <person name="Pursley I."/>
            <person name="Horton D.L."/>
            <person name="Alikhan N.F."/>
            <person name="Baker D."/>
            <person name="Gharbi K."/>
            <person name="Hall N."/>
            <person name="Watson M."/>
            <person name="Adriaenssens E.M."/>
            <person name="Foster-Nyarko E."/>
            <person name="Jarju S."/>
            <person name="Secka A."/>
            <person name="Antonio M."/>
            <person name="Oren A."/>
            <person name="Chaudhuri R.R."/>
            <person name="La Ragione R."/>
            <person name="Hildebrand F."/>
            <person name="Pallen M.J."/>
        </authorList>
    </citation>
    <scope>NUCLEOTIDE SEQUENCE</scope>
    <source>
        <strain evidence="2">USAMLcec2-132</strain>
    </source>
</reference>
<name>A0A9D2NET2_9FIRM</name>
<evidence type="ECO:0000313" key="2">
    <source>
        <dbReference type="EMBL" id="HJC22675.1"/>
    </source>
</evidence>
<evidence type="ECO:0000256" key="1">
    <source>
        <dbReference type="SAM" id="MobiDB-lite"/>
    </source>
</evidence>